<evidence type="ECO:0000256" key="1">
    <source>
        <dbReference type="ARBA" id="ARBA00004141"/>
    </source>
</evidence>
<evidence type="ECO:0000256" key="2">
    <source>
        <dbReference type="ARBA" id="ARBA00022692"/>
    </source>
</evidence>
<dbReference type="EMBL" id="JAWDGP010000075">
    <property type="protein sequence ID" value="KAK3803961.1"/>
    <property type="molecule type" value="Genomic_DNA"/>
</dbReference>
<evidence type="ECO:0000259" key="5">
    <source>
        <dbReference type="Pfam" id="PF03124"/>
    </source>
</evidence>
<evidence type="ECO:0000313" key="6">
    <source>
        <dbReference type="EMBL" id="KAK3803961.1"/>
    </source>
</evidence>
<dbReference type="GO" id="GO:0005794">
    <property type="term" value="C:Golgi apparatus"/>
    <property type="evidence" value="ECO:0007669"/>
    <property type="project" value="TreeGrafter"/>
</dbReference>
<proteinExistence type="predicted"/>
<sequence length="80" mass="9546">PHVCNKNIYGIRAVVSCLPAWWRFAQCLRRYIDTKCVKPHIWNAGKYSTTFFVVIFSTIYKIQVELYGDHHRQSTVFFYL</sequence>
<feature type="non-terminal residue" evidence="6">
    <location>
        <position position="1"/>
    </location>
</feature>
<accession>A0AAE1BF43</accession>
<dbReference type="InterPro" id="IPR004342">
    <property type="entry name" value="EXS_C"/>
</dbReference>
<keyword evidence="4" id="KW-0472">Membrane</keyword>
<feature type="domain" description="EXS" evidence="5">
    <location>
        <begin position="3"/>
        <end position="66"/>
    </location>
</feature>
<evidence type="ECO:0000256" key="3">
    <source>
        <dbReference type="ARBA" id="ARBA00022989"/>
    </source>
</evidence>
<dbReference type="Pfam" id="PF03124">
    <property type="entry name" value="EXS"/>
    <property type="match status" value="1"/>
</dbReference>
<dbReference type="Proteomes" id="UP001283361">
    <property type="component" value="Unassembled WGS sequence"/>
</dbReference>
<keyword evidence="3" id="KW-1133">Transmembrane helix</keyword>
<organism evidence="6 7">
    <name type="scientific">Elysia crispata</name>
    <name type="common">lettuce slug</name>
    <dbReference type="NCBI Taxonomy" id="231223"/>
    <lineage>
        <taxon>Eukaryota</taxon>
        <taxon>Metazoa</taxon>
        <taxon>Spiralia</taxon>
        <taxon>Lophotrochozoa</taxon>
        <taxon>Mollusca</taxon>
        <taxon>Gastropoda</taxon>
        <taxon>Heterobranchia</taxon>
        <taxon>Euthyneura</taxon>
        <taxon>Panpulmonata</taxon>
        <taxon>Sacoglossa</taxon>
        <taxon>Placobranchoidea</taxon>
        <taxon>Plakobranchidae</taxon>
        <taxon>Elysia</taxon>
    </lineage>
</organism>
<dbReference type="GO" id="GO:0016036">
    <property type="term" value="P:cellular response to phosphate starvation"/>
    <property type="evidence" value="ECO:0007669"/>
    <property type="project" value="TreeGrafter"/>
</dbReference>
<protein>
    <recommendedName>
        <fullName evidence="5">EXS domain-containing protein</fullName>
    </recommendedName>
</protein>
<dbReference type="GO" id="GO:0000822">
    <property type="term" value="F:inositol hexakisphosphate binding"/>
    <property type="evidence" value="ECO:0007669"/>
    <property type="project" value="TreeGrafter"/>
</dbReference>
<keyword evidence="2" id="KW-0812">Transmembrane</keyword>
<gene>
    <name evidence="6" type="ORF">RRG08_005386</name>
</gene>
<dbReference type="PANTHER" id="PTHR10783">
    <property type="entry name" value="XENOTROPIC AND POLYTROPIC RETROVIRUS RECEPTOR 1-RELATED"/>
    <property type="match status" value="1"/>
</dbReference>
<evidence type="ECO:0000256" key="4">
    <source>
        <dbReference type="ARBA" id="ARBA00023136"/>
    </source>
</evidence>
<comment type="subcellular location">
    <subcellularLocation>
        <location evidence="1">Membrane</location>
        <topology evidence="1">Multi-pass membrane protein</topology>
    </subcellularLocation>
</comment>
<reference evidence="6" key="1">
    <citation type="journal article" date="2023" name="G3 (Bethesda)">
        <title>A reference genome for the long-term kleptoplast-retaining sea slug Elysia crispata morphotype clarki.</title>
        <authorList>
            <person name="Eastman K.E."/>
            <person name="Pendleton A.L."/>
            <person name="Shaikh M.A."/>
            <person name="Suttiyut T."/>
            <person name="Ogas R."/>
            <person name="Tomko P."/>
            <person name="Gavelis G."/>
            <person name="Widhalm J.R."/>
            <person name="Wisecaver J.H."/>
        </authorList>
    </citation>
    <scope>NUCLEOTIDE SEQUENCE</scope>
    <source>
        <strain evidence="6">ECLA1</strain>
    </source>
</reference>
<dbReference type="AlphaFoldDB" id="A0AAE1BF43"/>
<dbReference type="GO" id="GO:0005886">
    <property type="term" value="C:plasma membrane"/>
    <property type="evidence" value="ECO:0007669"/>
    <property type="project" value="TreeGrafter"/>
</dbReference>
<name>A0AAE1BF43_9GAST</name>
<keyword evidence="7" id="KW-1185">Reference proteome</keyword>
<evidence type="ECO:0000313" key="7">
    <source>
        <dbReference type="Proteomes" id="UP001283361"/>
    </source>
</evidence>
<dbReference type="GO" id="GO:0006817">
    <property type="term" value="P:phosphate ion transport"/>
    <property type="evidence" value="ECO:0007669"/>
    <property type="project" value="TreeGrafter"/>
</dbReference>
<dbReference type="PANTHER" id="PTHR10783:SF103">
    <property type="entry name" value="SOLUTE CARRIER FAMILY 53 MEMBER 1"/>
    <property type="match status" value="1"/>
</dbReference>
<comment type="caution">
    <text evidence="6">The sequence shown here is derived from an EMBL/GenBank/DDBJ whole genome shotgun (WGS) entry which is preliminary data.</text>
</comment>